<dbReference type="Pfam" id="PF20663">
    <property type="entry name" value="COG4_N"/>
    <property type="match status" value="1"/>
</dbReference>
<proteinExistence type="predicted"/>
<evidence type="ECO:0000313" key="3">
    <source>
        <dbReference type="EMBL" id="EIE84274.1"/>
    </source>
</evidence>
<feature type="coiled-coil region" evidence="1">
    <location>
        <begin position="23"/>
        <end position="50"/>
    </location>
</feature>
<dbReference type="PANTHER" id="PTHR24016">
    <property type="entry name" value="CONSERVED OLIGOMERIC GOLGI COMPLEX SUBUNIT 4"/>
    <property type="match status" value="1"/>
</dbReference>
<dbReference type="STRING" id="246409.I1C744"/>
<dbReference type="VEuPathDB" id="FungiDB:RO3G_08984"/>
<dbReference type="OMA" id="WESTTRH"/>
<protein>
    <recommendedName>
        <fullName evidence="2">Conserved oligomeric Golgi complex subunit 4 N-terminal domain-containing protein</fullName>
    </recommendedName>
</protein>
<keyword evidence="1" id="KW-0175">Coiled coil</keyword>
<name>I1C744_RHIO9</name>
<dbReference type="eggNOG" id="KOG0412">
    <property type="taxonomic scope" value="Eukaryota"/>
</dbReference>
<organism evidence="3 4">
    <name type="scientific">Rhizopus delemar (strain RA 99-880 / ATCC MYA-4621 / FGSC 9543 / NRRL 43880)</name>
    <name type="common">Mucormycosis agent</name>
    <name type="synonym">Rhizopus arrhizus var. delemar</name>
    <dbReference type="NCBI Taxonomy" id="246409"/>
    <lineage>
        <taxon>Eukaryota</taxon>
        <taxon>Fungi</taxon>
        <taxon>Fungi incertae sedis</taxon>
        <taxon>Mucoromycota</taxon>
        <taxon>Mucoromycotina</taxon>
        <taxon>Mucoromycetes</taxon>
        <taxon>Mucorales</taxon>
        <taxon>Mucorineae</taxon>
        <taxon>Rhizopodaceae</taxon>
        <taxon>Rhizopus</taxon>
    </lineage>
</organism>
<dbReference type="OrthoDB" id="47059at2759"/>
<evidence type="ECO:0000256" key="1">
    <source>
        <dbReference type="SAM" id="Coils"/>
    </source>
</evidence>
<dbReference type="InterPro" id="IPR048682">
    <property type="entry name" value="COG4"/>
</dbReference>
<dbReference type="GeneID" id="93615950"/>
<reference evidence="3 4" key="1">
    <citation type="journal article" date="2009" name="PLoS Genet.">
        <title>Genomic analysis of the basal lineage fungus Rhizopus oryzae reveals a whole-genome duplication.</title>
        <authorList>
            <person name="Ma L.-J."/>
            <person name="Ibrahim A.S."/>
            <person name="Skory C."/>
            <person name="Grabherr M.G."/>
            <person name="Burger G."/>
            <person name="Butler M."/>
            <person name="Elias M."/>
            <person name="Idnurm A."/>
            <person name="Lang B.F."/>
            <person name="Sone T."/>
            <person name="Abe A."/>
            <person name="Calvo S.E."/>
            <person name="Corrochano L.M."/>
            <person name="Engels R."/>
            <person name="Fu J."/>
            <person name="Hansberg W."/>
            <person name="Kim J.-M."/>
            <person name="Kodira C.D."/>
            <person name="Koehrsen M.J."/>
            <person name="Liu B."/>
            <person name="Miranda-Saavedra D."/>
            <person name="O'Leary S."/>
            <person name="Ortiz-Castellanos L."/>
            <person name="Poulter R."/>
            <person name="Rodriguez-Romero J."/>
            <person name="Ruiz-Herrera J."/>
            <person name="Shen Y.-Q."/>
            <person name="Zeng Q."/>
            <person name="Galagan J."/>
            <person name="Birren B.W."/>
            <person name="Cuomo C.A."/>
            <person name="Wickes B.L."/>
        </authorList>
    </citation>
    <scope>NUCLEOTIDE SEQUENCE [LARGE SCALE GENOMIC DNA]</scope>
    <source>
        <strain evidence="4">RA 99-880 / ATCC MYA-4621 / FGSC 9543 / NRRL 43880</strain>
    </source>
</reference>
<keyword evidence="4" id="KW-1185">Reference proteome</keyword>
<dbReference type="InterPro" id="IPR048680">
    <property type="entry name" value="COG4_N"/>
</dbReference>
<dbReference type="RefSeq" id="XP_067519670.1">
    <property type="nucleotide sequence ID" value="XM_067663569.1"/>
</dbReference>
<accession>I1C744</accession>
<dbReference type="InParanoid" id="I1C744"/>
<evidence type="ECO:0000313" key="4">
    <source>
        <dbReference type="Proteomes" id="UP000009138"/>
    </source>
</evidence>
<gene>
    <name evidence="3" type="ORF">RO3G_08984</name>
</gene>
<sequence>MPIAISTNTSDSNFENLIDIDEIRESLRLLDEQENQIDASLDELLKQEYQLDSSLNTFKAVKSQLDLIKTNAGQFTTTVNEAARLAEVISDKVRQLDKEQSRAKMAIQHVESVQELKFCVAGLNEAMQKKEYDQAAVLLQRATKIDVSILKGSLAEYTVASFSYTNKTHGLMYFVAYLGES</sequence>
<dbReference type="EMBL" id="CH476737">
    <property type="protein sequence ID" value="EIE84274.1"/>
    <property type="molecule type" value="Genomic_DNA"/>
</dbReference>
<feature type="domain" description="Conserved oligomeric Golgi complex subunit 4 N-terminal" evidence="2">
    <location>
        <begin position="57"/>
        <end position="159"/>
    </location>
</feature>
<dbReference type="PANTHER" id="PTHR24016:SF0">
    <property type="entry name" value="CONSERVED OLIGOMERIC GOLGI COMPLEX SUBUNIT 4"/>
    <property type="match status" value="1"/>
</dbReference>
<evidence type="ECO:0000259" key="2">
    <source>
        <dbReference type="Pfam" id="PF20663"/>
    </source>
</evidence>
<dbReference type="Proteomes" id="UP000009138">
    <property type="component" value="Unassembled WGS sequence"/>
</dbReference>
<dbReference type="AlphaFoldDB" id="I1C744"/>